<evidence type="ECO:0000313" key="1">
    <source>
        <dbReference type="EMBL" id="KAG0426193.1"/>
    </source>
</evidence>
<reference evidence="1 2" key="1">
    <citation type="journal article" date="2020" name="Cell">
        <title>Large-Scale Comparative Analyses of Tick Genomes Elucidate Their Genetic Diversity and Vector Capacities.</title>
        <authorList>
            <consortium name="Tick Genome and Microbiome Consortium (TIGMIC)"/>
            <person name="Jia N."/>
            <person name="Wang J."/>
            <person name="Shi W."/>
            <person name="Du L."/>
            <person name="Sun Y."/>
            <person name="Zhan W."/>
            <person name="Jiang J.F."/>
            <person name="Wang Q."/>
            <person name="Zhang B."/>
            <person name="Ji P."/>
            <person name="Bell-Sakyi L."/>
            <person name="Cui X.M."/>
            <person name="Yuan T.T."/>
            <person name="Jiang B.G."/>
            <person name="Yang W.F."/>
            <person name="Lam T.T."/>
            <person name="Chang Q.C."/>
            <person name="Ding S.J."/>
            <person name="Wang X.J."/>
            <person name="Zhu J.G."/>
            <person name="Ruan X.D."/>
            <person name="Zhao L."/>
            <person name="Wei J.T."/>
            <person name="Ye R.Z."/>
            <person name="Que T.C."/>
            <person name="Du C.H."/>
            <person name="Zhou Y.H."/>
            <person name="Cheng J.X."/>
            <person name="Dai P.F."/>
            <person name="Guo W.B."/>
            <person name="Han X.H."/>
            <person name="Huang E.J."/>
            <person name="Li L.F."/>
            <person name="Wei W."/>
            <person name="Gao Y.C."/>
            <person name="Liu J.Z."/>
            <person name="Shao H.Z."/>
            <person name="Wang X."/>
            <person name="Wang C.C."/>
            <person name="Yang T.C."/>
            <person name="Huo Q.B."/>
            <person name="Li W."/>
            <person name="Chen H.Y."/>
            <person name="Chen S.E."/>
            <person name="Zhou L.G."/>
            <person name="Ni X.B."/>
            <person name="Tian J.H."/>
            <person name="Sheng Y."/>
            <person name="Liu T."/>
            <person name="Pan Y.S."/>
            <person name="Xia L.Y."/>
            <person name="Li J."/>
            <person name="Zhao F."/>
            <person name="Cao W.C."/>
        </authorList>
    </citation>
    <scope>NUCLEOTIDE SEQUENCE [LARGE SCALE GENOMIC DNA]</scope>
    <source>
        <strain evidence="1">Iper-2018</strain>
    </source>
</reference>
<name>A0AC60PZZ9_IXOPE</name>
<sequence length="709" mass="80409">MLLPQRPPPEMEKERERENTPLNPQNEQEWPTLQERGRSRTKDAIKKRAQTRSQSRQKRYPSTNRQQTPSKPRPKANHKGWDTLPTTSQTTAELADELANIRAEMATLRQENNALRQQLHRIRSQKEAISQLNFPAEEAPSPAPQKRAIAVGPHALLIVGDFNAPHTAWGYSTCEPKGRDLWEQIQTHHFTLETGINTPTRIGNSAQRDSTPDLTLSLHTNRVIWRVTDQTLGSDHLIIETEMVPKHKLTQTLRQKTLTDWDKLRALRESNIKHADECESPECITDINRWTEELLTDIKTVTKDLDPHIPSDAVDSRLSHLWQAYQGILKRWRRNKSNRKLRLKLARLETEIGAHATTLARDHELVEAHLMGQYVRLARTPTGRHILRNLRIGHHSLHQDATTIPLDIHAHIIAKPLPRNMHPTHHTGRREQRARALHKNYKNDPRVVYVDAAEYRHHEAFTAVAVRNNSNSNPLDSITVRTPIPETAEEAAIALAVTLNPTPSTIITDSKTAFQNFAAGRISATALKILRRNPPQSQVQLIWTPAHSGLEGNEAAHDLARGLTIRAGPSLYPYHGARSARDRLVGYHDITAYYLLSRRIYPQADKSLSLEQSHVWRQLQTGVFPNPATMTHIHPSLYPTSACPLCGAHANLAHIIWACPQDPFPEIPSEERWEASLRSPDPDLQARLVKRAEEVAGKPRPTATTRPPT</sequence>
<dbReference type="EMBL" id="JABSTQ010009747">
    <property type="protein sequence ID" value="KAG0426193.1"/>
    <property type="molecule type" value="Genomic_DNA"/>
</dbReference>
<organism evidence="1 2">
    <name type="scientific">Ixodes persulcatus</name>
    <name type="common">Taiga tick</name>
    <dbReference type="NCBI Taxonomy" id="34615"/>
    <lineage>
        <taxon>Eukaryota</taxon>
        <taxon>Metazoa</taxon>
        <taxon>Ecdysozoa</taxon>
        <taxon>Arthropoda</taxon>
        <taxon>Chelicerata</taxon>
        <taxon>Arachnida</taxon>
        <taxon>Acari</taxon>
        <taxon>Parasitiformes</taxon>
        <taxon>Ixodida</taxon>
        <taxon>Ixodoidea</taxon>
        <taxon>Ixodidae</taxon>
        <taxon>Ixodinae</taxon>
        <taxon>Ixodes</taxon>
    </lineage>
</organism>
<accession>A0AC60PZZ9</accession>
<comment type="caution">
    <text evidence="1">The sequence shown here is derived from an EMBL/GenBank/DDBJ whole genome shotgun (WGS) entry which is preliminary data.</text>
</comment>
<proteinExistence type="predicted"/>
<evidence type="ECO:0000313" key="2">
    <source>
        <dbReference type="Proteomes" id="UP000805193"/>
    </source>
</evidence>
<keyword evidence="2" id="KW-1185">Reference proteome</keyword>
<gene>
    <name evidence="1" type="ORF">HPB47_026683</name>
</gene>
<protein>
    <submittedName>
        <fullName evidence="1">Uncharacterized protein</fullName>
    </submittedName>
</protein>
<dbReference type="Proteomes" id="UP000805193">
    <property type="component" value="Unassembled WGS sequence"/>
</dbReference>